<accession>A0AAV5KAH4</accession>
<dbReference type="AlphaFoldDB" id="A0AAV5KAH4"/>
<sequence length="179" mass="19569">MGIWVKVREISGLRTRDPHPFRVSCGALGARAGEVPKLTSSYLSSCNSSQPLALAALQLTAHLQLSSKTFLSSNPLPNSSLMLKLWPHLHGPHQPLTVAPYHQPVTASQHRLPLAPPRLGCPLSLSVVAWLPPLQLCLRIFSNSPTLGSDNNGNFFNLFEELEENDNEDDESEEVISST</sequence>
<proteinExistence type="predicted"/>
<dbReference type="EMBL" id="BPVZ01000057">
    <property type="protein sequence ID" value="GKV21453.1"/>
    <property type="molecule type" value="Genomic_DNA"/>
</dbReference>
<comment type="caution">
    <text evidence="1">The sequence shown here is derived from an EMBL/GenBank/DDBJ whole genome shotgun (WGS) entry which is preliminary data.</text>
</comment>
<protein>
    <submittedName>
        <fullName evidence="1">Uncharacterized protein</fullName>
    </submittedName>
</protein>
<name>A0AAV5KAH4_9ROSI</name>
<dbReference type="Proteomes" id="UP001054252">
    <property type="component" value="Unassembled WGS sequence"/>
</dbReference>
<organism evidence="1 2">
    <name type="scientific">Rubroshorea leprosula</name>
    <dbReference type="NCBI Taxonomy" id="152421"/>
    <lineage>
        <taxon>Eukaryota</taxon>
        <taxon>Viridiplantae</taxon>
        <taxon>Streptophyta</taxon>
        <taxon>Embryophyta</taxon>
        <taxon>Tracheophyta</taxon>
        <taxon>Spermatophyta</taxon>
        <taxon>Magnoliopsida</taxon>
        <taxon>eudicotyledons</taxon>
        <taxon>Gunneridae</taxon>
        <taxon>Pentapetalae</taxon>
        <taxon>rosids</taxon>
        <taxon>malvids</taxon>
        <taxon>Malvales</taxon>
        <taxon>Dipterocarpaceae</taxon>
        <taxon>Rubroshorea</taxon>
    </lineage>
</organism>
<keyword evidence="2" id="KW-1185">Reference proteome</keyword>
<evidence type="ECO:0000313" key="2">
    <source>
        <dbReference type="Proteomes" id="UP001054252"/>
    </source>
</evidence>
<gene>
    <name evidence="1" type="ORF">SLEP1_g31432</name>
</gene>
<reference evidence="1 2" key="1">
    <citation type="journal article" date="2021" name="Commun. Biol.">
        <title>The genome of Shorea leprosula (Dipterocarpaceae) highlights the ecological relevance of drought in aseasonal tropical rainforests.</title>
        <authorList>
            <person name="Ng K.K.S."/>
            <person name="Kobayashi M.J."/>
            <person name="Fawcett J.A."/>
            <person name="Hatakeyama M."/>
            <person name="Paape T."/>
            <person name="Ng C.H."/>
            <person name="Ang C.C."/>
            <person name="Tnah L.H."/>
            <person name="Lee C.T."/>
            <person name="Nishiyama T."/>
            <person name="Sese J."/>
            <person name="O'Brien M.J."/>
            <person name="Copetti D."/>
            <person name="Mohd Noor M.I."/>
            <person name="Ong R.C."/>
            <person name="Putra M."/>
            <person name="Sireger I.Z."/>
            <person name="Indrioko S."/>
            <person name="Kosugi Y."/>
            <person name="Izuno A."/>
            <person name="Isagi Y."/>
            <person name="Lee S.L."/>
            <person name="Shimizu K.K."/>
        </authorList>
    </citation>
    <scope>NUCLEOTIDE SEQUENCE [LARGE SCALE GENOMIC DNA]</scope>
    <source>
        <strain evidence="1">214</strain>
    </source>
</reference>
<evidence type="ECO:0000313" key="1">
    <source>
        <dbReference type="EMBL" id="GKV21453.1"/>
    </source>
</evidence>